<proteinExistence type="predicted"/>
<evidence type="ECO:0000256" key="1">
    <source>
        <dbReference type="ARBA" id="ARBA00022679"/>
    </source>
</evidence>
<reference evidence="4 5" key="1">
    <citation type="submission" date="2022-04" db="EMBL/GenBank/DDBJ databases">
        <title>Genome sequence of soybean root-associated Caulobacter segnis RL271.</title>
        <authorList>
            <person name="Longley R."/>
            <person name="Bonito G."/>
            <person name="Trigodet F."/>
            <person name="Crosson S."/>
            <person name="Fiebig A."/>
        </authorList>
    </citation>
    <scope>NUCLEOTIDE SEQUENCE [LARGE SCALE GENOMIC DNA]</scope>
    <source>
        <strain evidence="4 5">RL271</strain>
    </source>
</reference>
<sequence>MVAVVVAGFATLDYVARVEGDFTGRGTLLMRQGAADAWPRAGGAALFAGAALAGAGVGAAPLTWIGDDGDGEAYRDACRQVGVSLEGVATMPDAPSTRCLLIYNADGTYGCLLRPGPVALTEGQKRLAAKASWLAIAAGPPGILSRLLDTVSPATRLAWIAKDDPACFPPDLVARLARRADVVFCNAGERAWLEAGREDPASAGQLLFETRGAEGVRVEAAGEAFALPVATLTVDDATGAGDTFAGAALAVLVGGGSSRAAAQAGIAAAGALLAGRR</sequence>
<evidence type="ECO:0000259" key="3">
    <source>
        <dbReference type="Pfam" id="PF00294"/>
    </source>
</evidence>
<dbReference type="Pfam" id="PF00294">
    <property type="entry name" value="PfkB"/>
    <property type="match status" value="1"/>
</dbReference>
<keyword evidence="1" id="KW-0808">Transferase</keyword>
<dbReference type="InterPro" id="IPR011611">
    <property type="entry name" value="PfkB_dom"/>
</dbReference>
<dbReference type="Proteomes" id="UP001057520">
    <property type="component" value="Chromosome"/>
</dbReference>
<evidence type="ECO:0000313" key="5">
    <source>
        <dbReference type="Proteomes" id="UP001057520"/>
    </source>
</evidence>
<keyword evidence="5" id="KW-1185">Reference proteome</keyword>
<dbReference type="SUPFAM" id="SSF53613">
    <property type="entry name" value="Ribokinase-like"/>
    <property type="match status" value="1"/>
</dbReference>
<dbReference type="EMBL" id="CP096040">
    <property type="protein sequence ID" value="USQ94585.1"/>
    <property type="molecule type" value="Genomic_DNA"/>
</dbReference>
<keyword evidence="2 4" id="KW-0418">Kinase</keyword>
<evidence type="ECO:0000313" key="4">
    <source>
        <dbReference type="EMBL" id="USQ94585.1"/>
    </source>
</evidence>
<organism evidence="4 5">
    <name type="scientific">Caulobacter segnis</name>
    <dbReference type="NCBI Taxonomy" id="88688"/>
    <lineage>
        <taxon>Bacteria</taxon>
        <taxon>Pseudomonadati</taxon>
        <taxon>Pseudomonadota</taxon>
        <taxon>Alphaproteobacteria</taxon>
        <taxon>Caulobacterales</taxon>
        <taxon>Caulobacteraceae</taxon>
        <taxon>Caulobacter</taxon>
    </lineage>
</organism>
<gene>
    <name evidence="4" type="ORF">MZV50_18645</name>
</gene>
<dbReference type="GO" id="GO:0016301">
    <property type="term" value="F:kinase activity"/>
    <property type="evidence" value="ECO:0007669"/>
    <property type="project" value="UniProtKB-KW"/>
</dbReference>
<feature type="domain" description="Carbohydrate kinase PfkB" evidence="3">
    <location>
        <begin position="37"/>
        <end position="271"/>
    </location>
</feature>
<dbReference type="PANTHER" id="PTHR10584:SF166">
    <property type="entry name" value="RIBOKINASE"/>
    <property type="match status" value="1"/>
</dbReference>
<accession>A0ABY4ZPW7</accession>
<dbReference type="InterPro" id="IPR029056">
    <property type="entry name" value="Ribokinase-like"/>
</dbReference>
<evidence type="ECO:0000256" key="2">
    <source>
        <dbReference type="ARBA" id="ARBA00022777"/>
    </source>
</evidence>
<dbReference type="PANTHER" id="PTHR10584">
    <property type="entry name" value="SUGAR KINASE"/>
    <property type="match status" value="1"/>
</dbReference>
<name>A0ABY4ZPW7_9CAUL</name>
<protein>
    <submittedName>
        <fullName evidence="4">Carbohydrate kinase family protein</fullName>
    </submittedName>
</protein>
<dbReference type="Gene3D" id="3.40.1190.20">
    <property type="match status" value="1"/>
</dbReference>